<accession>A0A1E5NXD6</accession>
<evidence type="ECO:0000313" key="3">
    <source>
        <dbReference type="EMBL" id="OEJ20896.1"/>
    </source>
</evidence>
<feature type="transmembrane region" description="Helical" evidence="2">
    <location>
        <begin position="74"/>
        <end position="94"/>
    </location>
</feature>
<reference evidence="3 4" key="1">
    <citation type="submission" date="2016-08" db="EMBL/GenBank/DDBJ databases">
        <title>The complete genome of Streptomyces subrutilus 10-1-1.</title>
        <authorList>
            <person name="Chen X."/>
        </authorList>
    </citation>
    <scope>NUCLEOTIDE SEQUENCE [LARGE SCALE GENOMIC DNA]</scope>
    <source>
        <strain evidence="3 4">10-1-1</strain>
        <plasmid evidence="4">pacmp2</plasmid>
    </source>
</reference>
<feature type="transmembrane region" description="Helical" evidence="2">
    <location>
        <begin position="145"/>
        <end position="161"/>
    </location>
</feature>
<dbReference type="OrthoDB" id="4333924at2"/>
<keyword evidence="2" id="KW-0472">Membrane</keyword>
<organism evidence="3 4">
    <name type="scientific">Streptomyces subrutilus</name>
    <dbReference type="NCBI Taxonomy" id="36818"/>
    <lineage>
        <taxon>Bacteria</taxon>
        <taxon>Bacillati</taxon>
        <taxon>Actinomycetota</taxon>
        <taxon>Actinomycetes</taxon>
        <taxon>Kitasatosporales</taxon>
        <taxon>Streptomycetaceae</taxon>
        <taxon>Streptomyces</taxon>
    </lineage>
</organism>
<dbReference type="RefSeq" id="WP_069918045.1">
    <property type="nucleotide sequence ID" value="NZ_CM007204.1"/>
</dbReference>
<keyword evidence="3" id="KW-0614">Plasmid</keyword>
<dbReference type="AlphaFoldDB" id="A0A1E5NXD6"/>
<feature type="transmembrane region" description="Helical" evidence="2">
    <location>
        <begin position="106"/>
        <end position="124"/>
    </location>
</feature>
<feature type="compositionally biased region" description="Basic and acidic residues" evidence="1">
    <location>
        <begin position="498"/>
        <end position="584"/>
    </location>
</feature>
<keyword evidence="2" id="KW-0812">Transmembrane</keyword>
<evidence type="ECO:0000256" key="2">
    <source>
        <dbReference type="SAM" id="Phobius"/>
    </source>
</evidence>
<evidence type="ECO:0000313" key="4">
    <source>
        <dbReference type="Proteomes" id="UP000095705"/>
    </source>
</evidence>
<feature type="region of interest" description="Disordered" evidence="1">
    <location>
        <begin position="498"/>
        <end position="618"/>
    </location>
</feature>
<feature type="region of interest" description="Disordered" evidence="1">
    <location>
        <begin position="357"/>
        <end position="394"/>
    </location>
</feature>
<protein>
    <recommendedName>
        <fullName evidence="5">DUF2637 domain-containing protein</fullName>
    </recommendedName>
</protein>
<feature type="compositionally biased region" description="Basic and acidic residues" evidence="1">
    <location>
        <begin position="440"/>
        <end position="466"/>
    </location>
</feature>
<dbReference type="Proteomes" id="UP000095705">
    <property type="component" value="Plasmid pACMP2"/>
</dbReference>
<feature type="region of interest" description="Disordered" evidence="1">
    <location>
        <begin position="433"/>
        <end position="466"/>
    </location>
</feature>
<comment type="caution">
    <text evidence="3">The sequence shown here is derived from an EMBL/GenBank/DDBJ whole genome shotgun (WGS) entry which is preliminary data.</text>
</comment>
<name>A0A1E5NXD6_9ACTN</name>
<keyword evidence="4" id="KW-1185">Reference proteome</keyword>
<gene>
    <name evidence="3" type="ORF">BGK67_35260</name>
</gene>
<dbReference type="EMBL" id="MEHK01000006">
    <property type="protein sequence ID" value="OEJ20896.1"/>
    <property type="molecule type" value="Genomic_DNA"/>
</dbReference>
<feature type="transmembrane region" description="Helical" evidence="2">
    <location>
        <begin position="20"/>
        <end position="43"/>
    </location>
</feature>
<geneLocation type="plasmid" evidence="4">
    <name>pacmp2</name>
</geneLocation>
<evidence type="ECO:0000256" key="1">
    <source>
        <dbReference type="SAM" id="MobiDB-lite"/>
    </source>
</evidence>
<evidence type="ECO:0008006" key="5">
    <source>
        <dbReference type="Google" id="ProtNLM"/>
    </source>
</evidence>
<proteinExistence type="predicted"/>
<keyword evidence="2" id="KW-1133">Transmembrane helix</keyword>
<sequence>MNVIVRVKAVSDSLGAPPWAVALAAALSVVAALAVVTLLLRWVGKAAARAIAKAREDEDVEGRARVIAMIDDRWRTIVGICGMSVSMYGLWGFAEDTAGLPLVLRIFFIAIFDGAEIGLMLGLARSLAAQEQPRWTEGMIRSRRMAWGLVAISAAANWVHAPEGGGLWAKIALAGVPVVSVKLLEHGLDLRIAELTKAEEEDGVRPGPLRLCVLLWRQVWIALFAWLGLDATSTTSETSRRLLAQRAARAVIDLARAQKRADRRYRFTWRKSLADWKVEQQTADTAVALDRADAPVDVDQALAVVRRTMSHMQAGQLGRLNYEDVDGVVNTVVSLSALQQKVRQRLEQQRTEVQEELRAAERAAEQERDEAVEALASEREERKQLDAEREQERERFEELTRQLREQVEAAQADREAAKREAAEQIKVLREAGEQSATLAAEDRQAEREAAEQRSKRDAKRLDDAVEQIRAEAKQQLTEQAERGAVEQKRFEQELKRLRAEAERAKSEAVERAEREAAERGAAEQKRFEQELKRLRAEAERAKSEAVERAEREAAEKLAADRAEAEKALAAEQEQAKQLRAELEAKQANPEPAEQTEQSEDAPRAEKQGGAGVRALSAGGNKGSLKERFILRVHELCEQGDHRLLGDRVTPRTRTEVAYQLQAELGLGSQGTARTYMNDAMELWEAKARVPGQKVAPEALEGQRKAPEGAVKVVVGPRRDTFGRPVEDVEKVAPPVSRKLRRRSKAAR</sequence>